<dbReference type="InterPro" id="IPR029787">
    <property type="entry name" value="Nucleotide_cyclase"/>
</dbReference>
<evidence type="ECO:0000256" key="1">
    <source>
        <dbReference type="ARBA" id="ARBA00012528"/>
    </source>
</evidence>
<dbReference type="GO" id="GO:0052621">
    <property type="term" value="F:diguanylate cyclase activity"/>
    <property type="evidence" value="ECO:0007669"/>
    <property type="project" value="UniProtKB-EC"/>
</dbReference>
<comment type="catalytic activity">
    <reaction evidence="2">
        <text>2 GTP = 3',3'-c-di-GMP + 2 diphosphate</text>
        <dbReference type="Rhea" id="RHEA:24898"/>
        <dbReference type="ChEBI" id="CHEBI:33019"/>
        <dbReference type="ChEBI" id="CHEBI:37565"/>
        <dbReference type="ChEBI" id="CHEBI:58805"/>
        <dbReference type="EC" id="2.7.7.65"/>
    </reaction>
</comment>
<dbReference type="AlphaFoldDB" id="A0A0F3ISX3"/>
<dbReference type="InterPro" id="IPR000160">
    <property type="entry name" value="GGDEF_dom"/>
</dbReference>
<dbReference type="SUPFAM" id="SSF55073">
    <property type="entry name" value="Nucleotide cyclase"/>
    <property type="match status" value="1"/>
</dbReference>
<dbReference type="PANTHER" id="PTHR45138">
    <property type="entry name" value="REGULATORY COMPONENTS OF SENSORY TRANSDUCTION SYSTEM"/>
    <property type="match status" value="1"/>
</dbReference>
<evidence type="ECO:0000256" key="2">
    <source>
        <dbReference type="ARBA" id="ARBA00034247"/>
    </source>
</evidence>
<dbReference type="GO" id="GO:1902201">
    <property type="term" value="P:negative regulation of bacterial-type flagellum-dependent cell motility"/>
    <property type="evidence" value="ECO:0007669"/>
    <property type="project" value="TreeGrafter"/>
</dbReference>
<keyword evidence="3" id="KW-0472">Membrane</keyword>
<evidence type="ECO:0000313" key="6">
    <source>
        <dbReference type="Proteomes" id="UP000033774"/>
    </source>
</evidence>
<dbReference type="RefSeq" id="WP_045775750.1">
    <property type="nucleotide sequence ID" value="NZ_LAJY01000243.1"/>
</dbReference>
<feature type="domain" description="GGDEF" evidence="4">
    <location>
        <begin position="252"/>
        <end position="383"/>
    </location>
</feature>
<feature type="transmembrane region" description="Helical" evidence="3">
    <location>
        <begin position="6"/>
        <end position="24"/>
    </location>
</feature>
<evidence type="ECO:0000256" key="3">
    <source>
        <dbReference type="SAM" id="Phobius"/>
    </source>
</evidence>
<name>A0A0F3ISX3_9PROT</name>
<feature type="transmembrane region" description="Helical" evidence="3">
    <location>
        <begin position="36"/>
        <end position="57"/>
    </location>
</feature>
<feature type="transmembrane region" description="Helical" evidence="3">
    <location>
        <begin position="63"/>
        <end position="81"/>
    </location>
</feature>
<sequence>MILDSRTLLINSAFISFVMTIAMLMTWRVNRTQLSALFWALSALMNGIGLTFYALTFSVLPPAFAPLANLPIALAGLSMWAGLRSFRRVPLKIGLGLVPVALYLGGIAYFLLVYQDVTTRIVIASCFQIVSGLAFLRETLLVQRRGLAGTAALAAAVVFLCHTLYFTARTGGALFEQLIDFMAPSQWQTYTFLGSGITVLCMGVALMAMTVDHLYQQLRQTALQDRTTGLLSRNAVLEKLAQAIPKAHDAGKPLHLMMLDLDHLDRINQTYGHTAGDAMLAAFGAMLRTNFPFAETSGRYGGDEFAIILPNMTASDATSLAHHLRRATEALIIPLENGRVSLTISIGLTGLQTQEHQFDTLIARADSALYRAKQGGRNRVVVL</sequence>
<reference evidence="5 6" key="1">
    <citation type="submission" date="2015-03" db="EMBL/GenBank/DDBJ databases">
        <title>Draft genome sequence of Elstera litoralis.</title>
        <authorList>
            <person name="Rahalkar M.C."/>
            <person name="Dhakephalkar P.K."/>
            <person name="Pore S.D."/>
            <person name="Arora P."/>
            <person name="Kapse N.G."/>
            <person name="Pandit P.S."/>
        </authorList>
    </citation>
    <scope>NUCLEOTIDE SEQUENCE [LARGE SCALE GENOMIC DNA]</scope>
    <source>
        <strain evidence="5 6">Dia-1</strain>
    </source>
</reference>
<dbReference type="EMBL" id="LAJY01000243">
    <property type="protein sequence ID" value="KJV09643.1"/>
    <property type="molecule type" value="Genomic_DNA"/>
</dbReference>
<dbReference type="CDD" id="cd01949">
    <property type="entry name" value="GGDEF"/>
    <property type="match status" value="1"/>
</dbReference>
<evidence type="ECO:0000313" key="5">
    <source>
        <dbReference type="EMBL" id="KJV09643.1"/>
    </source>
</evidence>
<dbReference type="Pfam" id="PF00990">
    <property type="entry name" value="GGDEF"/>
    <property type="match status" value="1"/>
</dbReference>
<feature type="transmembrane region" description="Helical" evidence="3">
    <location>
        <begin position="187"/>
        <end position="209"/>
    </location>
</feature>
<dbReference type="GO" id="GO:0005886">
    <property type="term" value="C:plasma membrane"/>
    <property type="evidence" value="ECO:0007669"/>
    <property type="project" value="TreeGrafter"/>
</dbReference>
<dbReference type="NCBIfam" id="TIGR00254">
    <property type="entry name" value="GGDEF"/>
    <property type="match status" value="1"/>
</dbReference>
<keyword evidence="3" id="KW-0812">Transmembrane</keyword>
<proteinExistence type="predicted"/>
<feature type="transmembrane region" description="Helical" evidence="3">
    <location>
        <begin position="117"/>
        <end position="136"/>
    </location>
</feature>
<dbReference type="OrthoDB" id="7366409at2"/>
<protein>
    <recommendedName>
        <fullName evidence="1">diguanylate cyclase</fullName>
        <ecNumber evidence="1">2.7.7.65</ecNumber>
    </recommendedName>
</protein>
<feature type="transmembrane region" description="Helical" evidence="3">
    <location>
        <begin position="148"/>
        <end position="167"/>
    </location>
</feature>
<dbReference type="EC" id="2.7.7.65" evidence="1"/>
<dbReference type="Proteomes" id="UP000033774">
    <property type="component" value="Unassembled WGS sequence"/>
</dbReference>
<comment type="caution">
    <text evidence="5">The sequence shown here is derived from an EMBL/GenBank/DDBJ whole genome shotgun (WGS) entry which is preliminary data.</text>
</comment>
<evidence type="ECO:0000259" key="4">
    <source>
        <dbReference type="PROSITE" id="PS50887"/>
    </source>
</evidence>
<dbReference type="InterPro" id="IPR043128">
    <property type="entry name" value="Rev_trsase/Diguanyl_cyclase"/>
</dbReference>
<dbReference type="PROSITE" id="PS50887">
    <property type="entry name" value="GGDEF"/>
    <property type="match status" value="1"/>
</dbReference>
<dbReference type="FunFam" id="3.30.70.270:FF:000001">
    <property type="entry name" value="Diguanylate cyclase domain protein"/>
    <property type="match status" value="1"/>
</dbReference>
<keyword evidence="6" id="KW-1185">Reference proteome</keyword>
<dbReference type="Gene3D" id="3.30.70.270">
    <property type="match status" value="1"/>
</dbReference>
<dbReference type="GO" id="GO:0043709">
    <property type="term" value="P:cell adhesion involved in single-species biofilm formation"/>
    <property type="evidence" value="ECO:0007669"/>
    <property type="project" value="TreeGrafter"/>
</dbReference>
<accession>A0A0F3ISX3</accession>
<dbReference type="SMART" id="SM00267">
    <property type="entry name" value="GGDEF"/>
    <property type="match status" value="1"/>
</dbReference>
<keyword evidence="3" id="KW-1133">Transmembrane helix</keyword>
<feature type="transmembrane region" description="Helical" evidence="3">
    <location>
        <begin position="93"/>
        <end position="111"/>
    </location>
</feature>
<dbReference type="PANTHER" id="PTHR45138:SF9">
    <property type="entry name" value="DIGUANYLATE CYCLASE DGCM-RELATED"/>
    <property type="match status" value="1"/>
</dbReference>
<gene>
    <name evidence="5" type="ORF">VZ95_10205</name>
</gene>
<dbReference type="InterPro" id="IPR050469">
    <property type="entry name" value="Diguanylate_Cyclase"/>
</dbReference>
<organism evidence="5 6">
    <name type="scientific">Elstera litoralis</name>
    <dbReference type="NCBI Taxonomy" id="552518"/>
    <lineage>
        <taxon>Bacteria</taxon>
        <taxon>Pseudomonadati</taxon>
        <taxon>Pseudomonadota</taxon>
        <taxon>Alphaproteobacteria</taxon>
        <taxon>Rhodospirillales</taxon>
        <taxon>Rhodospirillaceae</taxon>
        <taxon>Elstera</taxon>
    </lineage>
</organism>